<evidence type="ECO:0000313" key="1">
    <source>
        <dbReference type="EMBL" id="KAK7922336.1"/>
    </source>
</evidence>
<keyword evidence="2" id="KW-1185">Reference proteome</keyword>
<dbReference type="AlphaFoldDB" id="A0AAW0PB77"/>
<comment type="caution">
    <text evidence="1">The sequence shown here is derived from an EMBL/GenBank/DDBJ whole genome shotgun (WGS) entry which is preliminary data.</text>
</comment>
<gene>
    <name evidence="1" type="ORF">WMY93_009238</name>
</gene>
<accession>A0AAW0PB77</accession>
<proteinExistence type="predicted"/>
<name>A0AAW0PB77_9GOBI</name>
<organism evidence="1 2">
    <name type="scientific">Mugilogobius chulae</name>
    <name type="common">yellowstripe goby</name>
    <dbReference type="NCBI Taxonomy" id="88201"/>
    <lineage>
        <taxon>Eukaryota</taxon>
        <taxon>Metazoa</taxon>
        <taxon>Chordata</taxon>
        <taxon>Craniata</taxon>
        <taxon>Vertebrata</taxon>
        <taxon>Euteleostomi</taxon>
        <taxon>Actinopterygii</taxon>
        <taxon>Neopterygii</taxon>
        <taxon>Teleostei</taxon>
        <taxon>Neoteleostei</taxon>
        <taxon>Acanthomorphata</taxon>
        <taxon>Gobiaria</taxon>
        <taxon>Gobiiformes</taxon>
        <taxon>Gobioidei</taxon>
        <taxon>Gobiidae</taxon>
        <taxon>Gobionellinae</taxon>
        <taxon>Mugilogobius</taxon>
    </lineage>
</organism>
<reference evidence="2" key="1">
    <citation type="submission" date="2024-04" db="EMBL/GenBank/DDBJ databases">
        <title>Salinicola lusitanus LLJ914,a marine bacterium isolated from the Okinawa Trough.</title>
        <authorList>
            <person name="Li J."/>
        </authorList>
    </citation>
    <scope>NUCLEOTIDE SEQUENCE [LARGE SCALE GENOMIC DNA]</scope>
</reference>
<evidence type="ECO:0000313" key="2">
    <source>
        <dbReference type="Proteomes" id="UP001460270"/>
    </source>
</evidence>
<dbReference type="Proteomes" id="UP001460270">
    <property type="component" value="Unassembled WGS sequence"/>
</dbReference>
<dbReference type="EMBL" id="JBBPFD010000006">
    <property type="protein sequence ID" value="KAK7922336.1"/>
    <property type="molecule type" value="Genomic_DNA"/>
</dbReference>
<protein>
    <submittedName>
        <fullName evidence="1">Uncharacterized protein</fullName>
    </submittedName>
</protein>
<sequence>MFVLQIWKCQQSVDIFSTPFQRGLWPFSWKIQTQHGGFTENFSRSQYFCRYCEIKRSEFESDPNACGPPRTPETYDAAVADLQTENIQDTKGVK</sequence>